<protein>
    <submittedName>
        <fullName evidence="2">(apollo) hypothetical protein</fullName>
    </submittedName>
</protein>
<evidence type="ECO:0000313" key="3">
    <source>
        <dbReference type="Proteomes" id="UP000691718"/>
    </source>
</evidence>
<dbReference type="OrthoDB" id="166803at2759"/>
<organism evidence="2 3">
    <name type="scientific">Parnassius apollo</name>
    <name type="common">Apollo butterfly</name>
    <name type="synonym">Papilio apollo</name>
    <dbReference type="NCBI Taxonomy" id="110799"/>
    <lineage>
        <taxon>Eukaryota</taxon>
        <taxon>Metazoa</taxon>
        <taxon>Ecdysozoa</taxon>
        <taxon>Arthropoda</taxon>
        <taxon>Hexapoda</taxon>
        <taxon>Insecta</taxon>
        <taxon>Pterygota</taxon>
        <taxon>Neoptera</taxon>
        <taxon>Endopterygota</taxon>
        <taxon>Lepidoptera</taxon>
        <taxon>Glossata</taxon>
        <taxon>Ditrysia</taxon>
        <taxon>Papilionoidea</taxon>
        <taxon>Papilionidae</taxon>
        <taxon>Parnassiinae</taxon>
        <taxon>Parnassini</taxon>
        <taxon>Parnassius</taxon>
        <taxon>Parnassius</taxon>
    </lineage>
</organism>
<dbReference type="EMBL" id="CAJQZP010000212">
    <property type="protein sequence ID" value="CAG4946579.1"/>
    <property type="molecule type" value="Genomic_DNA"/>
</dbReference>
<evidence type="ECO:0000256" key="1">
    <source>
        <dbReference type="SAM" id="Phobius"/>
    </source>
</evidence>
<name>A0A8S3W8A1_PARAO</name>
<dbReference type="InterPro" id="IPR053069">
    <property type="entry name" value="TVP38/TMEM64"/>
</dbReference>
<dbReference type="PANTHER" id="PTHR46593">
    <property type="entry name" value="TRANSMEMBRANE PROTEIN 64"/>
    <property type="match status" value="1"/>
</dbReference>
<keyword evidence="1" id="KW-1133">Transmembrane helix</keyword>
<dbReference type="Proteomes" id="UP000691718">
    <property type="component" value="Unassembled WGS sequence"/>
</dbReference>
<comment type="caution">
    <text evidence="2">The sequence shown here is derived from an EMBL/GenBank/DDBJ whole genome shotgun (WGS) entry which is preliminary data.</text>
</comment>
<sequence>MKALNPILVTHLEASRDLCETDSILLGAVLVVCRIMGAKVSTAGRATGKVALSQPGEEELRSVSDVGGCGYHLATLLGLLPAQVINVYLGSTLRSIHDVLHESHLTGYVVFAFQILIGITLMVWVVQKARKELTIAIMAAELGRDTLSTSSSSSIS</sequence>
<keyword evidence="1" id="KW-0472">Membrane</keyword>
<keyword evidence="1" id="KW-0812">Transmembrane</keyword>
<dbReference type="AlphaFoldDB" id="A0A8S3W8A1"/>
<feature type="transmembrane region" description="Helical" evidence="1">
    <location>
        <begin position="108"/>
        <end position="126"/>
    </location>
</feature>
<reference evidence="2" key="1">
    <citation type="submission" date="2021-04" db="EMBL/GenBank/DDBJ databases">
        <authorList>
            <person name="Tunstrom K."/>
        </authorList>
    </citation>
    <scope>NUCLEOTIDE SEQUENCE</scope>
</reference>
<dbReference type="PANTHER" id="PTHR46593:SF1">
    <property type="entry name" value="TRANSMEMBRANE PROTEIN 64"/>
    <property type="match status" value="1"/>
</dbReference>
<dbReference type="GO" id="GO:0051480">
    <property type="term" value="P:regulation of cytosolic calcium ion concentration"/>
    <property type="evidence" value="ECO:0007669"/>
    <property type="project" value="TreeGrafter"/>
</dbReference>
<feature type="transmembrane region" description="Helical" evidence="1">
    <location>
        <begin position="69"/>
        <end position="88"/>
    </location>
</feature>
<accession>A0A8S3W8A1</accession>
<evidence type="ECO:0000313" key="2">
    <source>
        <dbReference type="EMBL" id="CAG4946579.1"/>
    </source>
</evidence>
<dbReference type="GO" id="GO:0005783">
    <property type="term" value="C:endoplasmic reticulum"/>
    <property type="evidence" value="ECO:0007669"/>
    <property type="project" value="TreeGrafter"/>
</dbReference>
<gene>
    <name evidence="2" type="ORF">PAPOLLO_LOCUS3360</name>
</gene>
<keyword evidence="3" id="KW-1185">Reference proteome</keyword>
<proteinExistence type="predicted"/>